<feature type="compositionally biased region" description="Low complexity" evidence="1">
    <location>
        <begin position="158"/>
        <end position="169"/>
    </location>
</feature>
<gene>
    <name evidence="2" type="ORF">TTHERM_00377400</name>
</gene>
<feature type="compositionally biased region" description="Polar residues" evidence="1">
    <location>
        <begin position="136"/>
        <end position="151"/>
    </location>
</feature>
<dbReference type="Proteomes" id="UP000009168">
    <property type="component" value="Unassembled WGS sequence"/>
</dbReference>
<dbReference type="RefSeq" id="XP_001015420.1">
    <property type="nucleotide sequence ID" value="XM_001015420.1"/>
</dbReference>
<protein>
    <submittedName>
        <fullName evidence="2">Uncharacterized protein</fullName>
    </submittedName>
</protein>
<reference evidence="3" key="1">
    <citation type="journal article" date="2006" name="PLoS Biol.">
        <title>Macronuclear genome sequence of the ciliate Tetrahymena thermophila, a model eukaryote.</title>
        <authorList>
            <person name="Eisen J.A."/>
            <person name="Coyne R.S."/>
            <person name="Wu M."/>
            <person name="Wu D."/>
            <person name="Thiagarajan M."/>
            <person name="Wortman J.R."/>
            <person name="Badger J.H."/>
            <person name="Ren Q."/>
            <person name="Amedeo P."/>
            <person name="Jones K.M."/>
            <person name="Tallon L.J."/>
            <person name="Delcher A.L."/>
            <person name="Salzberg S.L."/>
            <person name="Silva J.C."/>
            <person name="Haas B.J."/>
            <person name="Majoros W.H."/>
            <person name="Farzad M."/>
            <person name="Carlton J.M."/>
            <person name="Smith R.K. Jr."/>
            <person name="Garg J."/>
            <person name="Pearlman R.E."/>
            <person name="Karrer K.M."/>
            <person name="Sun L."/>
            <person name="Manning G."/>
            <person name="Elde N.C."/>
            <person name="Turkewitz A.P."/>
            <person name="Asai D.J."/>
            <person name="Wilkes D.E."/>
            <person name="Wang Y."/>
            <person name="Cai H."/>
            <person name="Collins K."/>
            <person name="Stewart B.A."/>
            <person name="Lee S.R."/>
            <person name="Wilamowska K."/>
            <person name="Weinberg Z."/>
            <person name="Ruzzo W.L."/>
            <person name="Wloga D."/>
            <person name="Gaertig J."/>
            <person name="Frankel J."/>
            <person name="Tsao C.-C."/>
            <person name="Gorovsky M.A."/>
            <person name="Keeling P.J."/>
            <person name="Waller R.F."/>
            <person name="Patron N.J."/>
            <person name="Cherry J.M."/>
            <person name="Stover N.A."/>
            <person name="Krieger C.J."/>
            <person name="del Toro C."/>
            <person name="Ryder H.F."/>
            <person name="Williamson S.C."/>
            <person name="Barbeau R.A."/>
            <person name="Hamilton E.P."/>
            <person name="Orias E."/>
        </authorList>
    </citation>
    <scope>NUCLEOTIDE SEQUENCE [LARGE SCALE GENOMIC DNA]</scope>
    <source>
        <strain evidence="3">SB210</strain>
    </source>
</reference>
<keyword evidence="3" id="KW-1185">Reference proteome</keyword>
<evidence type="ECO:0000313" key="2">
    <source>
        <dbReference type="EMBL" id="EAR95175.1"/>
    </source>
</evidence>
<proteinExistence type="predicted"/>
<organism evidence="2 3">
    <name type="scientific">Tetrahymena thermophila (strain SB210)</name>
    <dbReference type="NCBI Taxonomy" id="312017"/>
    <lineage>
        <taxon>Eukaryota</taxon>
        <taxon>Sar</taxon>
        <taxon>Alveolata</taxon>
        <taxon>Ciliophora</taxon>
        <taxon>Intramacronucleata</taxon>
        <taxon>Oligohymenophorea</taxon>
        <taxon>Hymenostomatida</taxon>
        <taxon>Tetrahymenina</taxon>
        <taxon>Tetrahymenidae</taxon>
        <taxon>Tetrahymena</taxon>
    </lineage>
</organism>
<dbReference type="InParanoid" id="Q23FH8"/>
<dbReference type="HOGENOM" id="CLU_583314_0_0_1"/>
<evidence type="ECO:0000256" key="1">
    <source>
        <dbReference type="SAM" id="MobiDB-lite"/>
    </source>
</evidence>
<evidence type="ECO:0000313" key="3">
    <source>
        <dbReference type="Proteomes" id="UP000009168"/>
    </source>
</evidence>
<dbReference type="GeneID" id="7824651"/>
<accession>Q23FH8</accession>
<feature type="compositionally biased region" description="Basic and acidic residues" evidence="1">
    <location>
        <begin position="105"/>
        <end position="135"/>
    </location>
</feature>
<dbReference type="AlphaFoldDB" id="Q23FH8"/>
<sequence length="469" mass="55825">MFNRQNNQEEKKGIEFKQLPFKFRKYWDGDFYYAKLNEIEIPIPNFVEMRFITQLFQVVEEIEKSSQEYLERESPKLKIQILEKISKEFINKNQAVIDKHSKKPQGLDEETKEKDKQKKENKINKQDSKPLKDHVQQQQIIYNQDVKQNQLQDEEVKSQGSKASSKKSQFNQNLIKKYQIHNNKKINSYENDLKKFFVSTINYSLQNGSNTYKDIQKQIKLQEKQQQAKSNSTNKIKNPYLQSEDDYQISEEYFEKIMNKVDKFGVDRCQVQEKINQALKTETVSINFKENKKLKTIIYSILYRNICQKKLEGAKKFIYKILGYINPKQKGFKSENFLLRQIFLHFLCILLTEAEYKQQATTFLNTIFSFEFLSSLILDYMQNSAQKILKVNIADQDEKDQPLQWLAQGYNLDLFLFDSNSNFKKLKFKRKIDSESNIIFIYFEQSLNQEPNQAVYFVINPSDQLIALM</sequence>
<feature type="region of interest" description="Disordered" evidence="1">
    <location>
        <begin position="96"/>
        <end position="170"/>
    </location>
</feature>
<name>Q23FH8_TETTS</name>
<dbReference type="EMBL" id="GG662706">
    <property type="protein sequence ID" value="EAR95175.1"/>
    <property type="molecule type" value="Genomic_DNA"/>
</dbReference>
<dbReference type="KEGG" id="tet:TTHERM_00377400"/>